<reference evidence="1" key="1">
    <citation type="submission" date="2023-10" db="EMBL/GenBank/DDBJ databases">
        <title>Genome assemblies of two species of porcelain crab, Petrolisthes cinctipes and Petrolisthes manimaculis (Anomura: Porcellanidae).</title>
        <authorList>
            <person name="Angst P."/>
        </authorList>
    </citation>
    <scope>NUCLEOTIDE SEQUENCE</scope>
    <source>
        <strain evidence="1">PB745_01</strain>
        <tissue evidence="1">Gill</tissue>
    </source>
</reference>
<accession>A0AAE1F573</accession>
<sequence length="92" mass="10251">MGKSSGEGGKGEEILKGTGIIDKGRVDGYVVKGRDVERVGWSKWMEMDWCGGGSGWRWTGVVVVEVDGDRLVWWLREWMEIDWCGGGGSGWR</sequence>
<comment type="caution">
    <text evidence="1">The sequence shown here is derived from an EMBL/GenBank/DDBJ whole genome shotgun (WGS) entry which is preliminary data.</text>
</comment>
<organism evidence="1 2">
    <name type="scientific">Petrolisthes cinctipes</name>
    <name type="common">Flat porcelain crab</name>
    <dbReference type="NCBI Taxonomy" id="88211"/>
    <lineage>
        <taxon>Eukaryota</taxon>
        <taxon>Metazoa</taxon>
        <taxon>Ecdysozoa</taxon>
        <taxon>Arthropoda</taxon>
        <taxon>Crustacea</taxon>
        <taxon>Multicrustacea</taxon>
        <taxon>Malacostraca</taxon>
        <taxon>Eumalacostraca</taxon>
        <taxon>Eucarida</taxon>
        <taxon>Decapoda</taxon>
        <taxon>Pleocyemata</taxon>
        <taxon>Anomura</taxon>
        <taxon>Galatheoidea</taxon>
        <taxon>Porcellanidae</taxon>
        <taxon>Petrolisthes</taxon>
    </lineage>
</organism>
<dbReference type="EMBL" id="JAWQEG010003150">
    <property type="protein sequence ID" value="KAK3867690.1"/>
    <property type="molecule type" value="Genomic_DNA"/>
</dbReference>
<evidence type="ECO:0000313" key="2">
    <source>
        <dbReference type="Proteomes" id="UP001286313"/>
    </source>
</evidence>
<evidence type="ECO:0000313" key="1">
    <source>
        <dbReference type="EMBL" id="KAK3867690.1"/>
    </source>
</evidence>
<proteinExistence type="predicted"/>
<keyword evidence="2" id="KW-1185">Reference proteome</keyword>
<name>A0AAE1F573_PETCI</name>
<protein>
    <submittedName>
        <fullName evidence="1">Uncharacterized protein</fullName>
    </submittedName>
</protein>
<gene>
    <name evidence="1" type="ORF">Pcinc_026871</name>
</gene>
<dbReference type="Proteomes" id="UP001286313">
    <property type="component" value="Unassembled WGS sequence"/>
</dbReference>
<dbReference type="AlphaFoldDB" id="A0AAE1F573"/>